<dbReference type="SUPFAM" id="SSF53098">
    <property type="entry name" value="Ribonuclease H-like"/>
    <property type="match status" value="1"/>
</dbReference>
<dbReference type="PROSITE" id="PS50994">
    <property type="entry name" value="INTEGRASE"/>
    <property type="match status" value="1"/>
</dbReference>
<reference evidence="11" key="1">
    <citation type="submission" date="2016-04" db="EMBL/GenBank/DDBJ databases">
        <authorList>
            <person name="Nguyen H.D."/>
            <person name="Kesanakurti P."/>
            <person name="Cullis J."/>
            <person name="Levesque C.A."/>
            <person name="Hambleton S."/>
        </authorList>
    </citation>
    <scope>NUCLEOTIDE SEQUENCE</scope>
    <source>
        <strain evidence="11">DAOMC 238032</strain>
    </source>
</reference>
<evidence type="ECO:0000256" key="6">
    <source>
        <dbReference type="ARBA" id="ARBA00022884"/>
    </source>
</evidence>
<feature type="region of interest" description="Disordered" evidence="8">
    <location>
        <begin position="1559"/>
        <end position="1578"/>
    </location>
</feature>
<sequence>MRTKGFTTVTFFIEGRDSRDKQVFLECTHDLHVLPNFGPGLLLGRDFIDGHDLTISPARGRARVGPYTFAVNEKIEGPFSTEVELHTAVDVVVPSHHNVWVPVDAGGLAPDVDYCVHPRLSASPDETVQLAGPTGLLTKGVDARQHVLLGNFGAAACHLARGTIVADAVATRVGDALHDSGRLFSLSAAASPSPGYQAFNASADPDPLSGVADPIDAFEPEGGADPDPRHDSATVLIDGHFCVGVDDGGHPPPAVVALLRRHEEAFALDGRPGLVRGTEMAIDLKEGTVLRPEAPRRVSPEKKAAIDTAIDQLLAWDVVEPSSSPASFPVLMVRQYGKMRFCVDYRQLNASTIPDRYPLPTVDSVFQTLCGKRLFSSLDAIRGYHQLPVRPADRWKTAFTCHRGLFQYKTVPFGLRNAPAVFQRLMDRLLGALRWQDAVVYIDDIVVATNTLDEHVRALDSILSNAEREGLRFSPGKCTFAVGSLVLLGRKVSGAGVAIWRDQAVAVQDLARPSTLKELYHALGLFSYYRMFVRSFAQIAEPLSRLTRGWRYEQSDGRYRLVNAEGKAVSADRCALDWGEDQHQAGFGAILHQSFETEAPPLQSAESAQLLALDLVRLPSPIARERWTSWLRADRHFAAILRDAERVGDLGAAVGDWVLNDGVLVRRSDGRIALPEGAVPELLRSVHDNNGHFGFYKTYLAVARSFWRPGLSVAVRAWVKYCRSCQRTKVGRKTGVLDIAKDPQLPFETISLDLVYGFPSSRSGNNAALVILDVFSRMVLIEPCAHTITAEGVAAIVSNRVLRYGWLPRRIVSDSETRLTGSVMTALSRSLGASLTPSSPYHQQANAVERAIQTVQTVLQSASALSTWFVSHPDVVHAVFDGEEEHEGVGGFVERLAAAEERLVEARRCILLAREDQKRRYDQSRAPPVSLRVGDQVHVRLKDRPVPGAITSKLDARKDGPFDVVEVVSPHRVRLALPSHIGIDPVVSIEQVDLVPRSPDPFAATRTSLDLPVGDEDARVDDVMEASEEVSLPQDDAVVDGAVRLDEDPVLPPRPRRLPISLRGFHLGVLSTADRSQLEEALREPMRKARRVTLSDRTVVLIEKPVAFLSRLTTPAEKKMVAAELELRCLAWAFAKWAYLLEGALVTVVTDHQPMGAMLSSTSGSASIPSSSAATAITLRFTSTIPTFQDTTFSWPKVVRGSFVVGGSPGVESRPRPPHALFAVPQLLLNHAKFSYSSHLLIQDLGRHRCGTRLNGVPLWDWEEDNYPVVLDDGDKLSFGFQDEDTPFITNLTCRVEIRSLPQPVHRPTLSSPQPSRPAHTPPAEPAPASCQSEPASPLSSVPRPAPHSQTTSSACSQTEGAAHHAPSSACTPILAHGAEVSQSASDIDRERRSSVPPLDTAVCARLFPSPHQVLPIQTTVSSPNSTAAASLGSCVGAPTTSVPTSVLEAADGSTPSGPESALFSDPDTQARRSSTSIPSSFHSASSSTLAAAPASSETLSVLGATNHFPTHSFETDPSVTDICRERRAQVPALGPALVPRLSTTGVGIYTVVGKVTPSETTSVSTTGPTSGLTSGLGKLGDQIRAPQISSHIRTVAPLAAQEQATSASPAKIVEHCDRSLVYGCSVTKPPRSFDTAFIATQRMRSAWVTARRDAQYVQKTRSLDIALCRLRATFEQLSDKPMSTSTALSSSPLHGHPSAACPHPASTVRESLPHTPTFSRSTALASSEVQEGLWVAVVHRVMSIDVEVQMDIEDLEDDSDDYDADSDVDPTVAIGDDILNGPSVYDGAAKDADAGIALDELSSGDESSGSDAEDGNGPPKSSAQRRADAILKQQDSVRSIKRNVKKLDVVMQVRYEDLRRADAILSGNSHKATVVTLTTRPPPPPGHCPGPSHRARSERRDEAAMTMSMCS</sequence>
<dbReference type="InterPro" id="IPR050951">
    <property type="entry name" value="Retrovirus_Pol_polyprotein"/>
</dbReference>
<keyword evidence="1" id="KW-0808">Transferase</keyword>
<feature type="region of interest" description="Disordered" evidence="8">
    <location>
        <begin position="1448"/>
        <end position="1484"/>
    </location>
</feature>
<dbReference type="InterPro" id="IPR041588">
    <property type="entry name" value="Integrase_H2C2"/>
</dbReference>
<protein>
    <recommendedName>
        <fullName evidence="13">Reverse transcriptase</fullName>
    </recommendedName>
</protein>
<evidence type="ECO:0000259" key="10">
    <source>
        <dbReference type="PROSITE" id="PS50994"/>
    </source>
</evidence>
<dbReference type="Pfam" id="PF17917">
    <property type="entry name" value="RT_RNaseH"/>
    <property type="match status" value="1"/>
</dbReference>
<reference evidence="11" key="2">
    <citation type="journal article" date="2019" name="IMA Fungus">
        <title>Genome sequencing and comparison of five Tilletia species to identify candidate genes for the detection of regulated species infecting wheat.</title>
        <authorList>
            <person name="Nguyen H.D.T."/>
            <person name="Sultana T."/>
            <person name="Kesanakurti P."/>
            <person name="Hambleton S."/>
        </authorList>
    </citation>
    <scope>NUCLEOTIDE SEQUENCE</scope>
    <source>
        <strain evidence="11">DAOMC 238032</strain>
    </source>
</reference>
<dbReference type="GO" id="GO:0003964">
    <property type="term" value="F:RNA-directed DNA polymerase activity"/>
    <property type="evidence" value="ECO:0007669"/>
    <property type="project" value="UniProtKB-KW"/>
</dbReference>
<evidence type="ECO:0000259" key="9">
    <source>
        <dbReference type="PROSITE" id="PS50878"/>
    </source>
</evidence>
<dbReference type="InterPro" id="IPR000477">
    <property type="entry name" value="RT_dom"/>
</dbReference>
<evidence type="ECO:0000256" key="4">
    <source>
        <dbReference type="ARBA" id="ARBA00022759"/>
    </source>
</evidence>
<feature type="compositionally biased region" description="Low complexity" evidence="8">
    <location>
        <begin position="1474"/>
        <end position="1484"/>
    </location>
</feature>
<feature type="region of interest" description="Disordered" evidence="8">
    <location>
        <begin position="1801"/>
        <end position="1835"/>
    </location>
</feature>
<dbReference type="InterPro" id="IPR007991">
    <property type="entry name" value="RNA_pol_I_trans_ini_fac_RRN3"/>
</dbReference>
<feature type="region of interest" description="Disordered" evidence="8">
    <location>
        <begin position="1875"/>
        <end position="1912"/>
    </location>
</feature>
<dbReference type="GO" id="GO:0006361">
    <property type="term" value="P:transcription initiation at RNA polymerase I promoter"/>
    <property type="evidence" value="ECO:0007669"/>
    <property type="project" value="InterPro"/>
</dbReference>
<evidence type="ECO:0000256" key="1">
    <source>
        <dbReference type="ARBA" id="ARBA00022679"/>
    </source>
</evidence>
<evidence type="ECO:0000313" key="11">
    <source>
        <dbReference type="EMBL" id="KAE8259626.1"/>
    </source>
</evidence>
<feature type="compositionally biased region" description="Polar residues" evidence="8">
    <location>
        <begin position="1348"/>
        <end position="1360"/>
    </location>
</feature>
<dbReference type="Pfam" id="PF05327">
    <property type="entry name" value="RRN3"/>
    <property type="match status" value="1"/>
</dbReference>
<evidence type="ECO:0000256" key="3">
    <source>
        <dbReference type="ARBA" id="ARBA00022722"/>
    </source>
</evidence>
<dbReference type="InterPro" id="IPR041373">
    <property type="entry name" value="RT_RNaseH"/>
</dbReference>
<dbReference type="InterPro" id="IPR001584">
    <property type="entry name" value="Integrase_cat-core"/>
</dbReference>
<dbReference type="Gene3D" id="3.30.420.10">
    <property type="entry name" value="Ribonuclease H-like superfamily/Ribonuclease H"/>
    <property type="match status" value="1"/>
</dbReference>
<comment type="caution">
    <text evidence="11">The sequence shown here is derived from an EMBL/GenBank/DDBJ whole genome shotgun (WGS) entry which is preliminary data.</text>
</comment>
<proteinExistence type="predicted"/>
<evidence type="ECO:0008006" key="13">
    <source>
        <dbReference type="Google" id="ProtNLM"/>
    </source>
</evidence>
<evidence type="ECO:0000256" key="2">
    <source>
        <dbReference type="ARBA" id="ARBA00022695"/>
    </source>
</evidence>
<name>A0A8T8TF95_9BASI</name>
<evidence type="ECO:0000313" key="12">
    <source>
        <dbReference type="Proteomes" id="UP000077671"/>
    </source>
</evidence>
<dbReference type="GO" id="GO:0004519">
    <property type="term" value="F:endonuclease activity"/>
    <property type="evidence" value="ECO:0007669"/>
    <property type="project" value="UniProtKB-KW"/>
</dbReference>
<dbReference type="InterPro" id="IPR012337">
    <property type="entry name" value="RNaseH-like_sf"/>
</dbReference>
<dbReference type="PROSITE" id="PS50878">
    <property type="entry name" value="RT_POL"/>
    <property type="match status" value="1"/>
</dbReference>
<dbReference type="Gene3D" id="3.10.10.10">
    <property type="entry name" value="HIV Type 1 Reverse Transcriptase, subunit A, domain 1"/>
    <property type="match status" value="1"/>
</dbReference>
<evidence type="ECO:0000256" key="7">
    <source>
        <dbReference type="ARBA" id="ARBA00022918"/>
    </source>
</evidence>
<dbReference type="Pfam" id="PF00078">
    <property type="entry name" value="RVT_1"/>
    <property type="match status" value="1"/>
</dbReference>
<dbReference type="CDD" id="cd01647">
    <property type="entry name" value="RT_LTR"/>
    <property type="match status" value="1"/>
</dbReference>
<dbReference type="Proteomes" id="UP000077671">
    <property type="component" value="Unassembled WGS sequence"/>
</dbReference>
<dbReference type="GO" id="GO:0003723">
    <property type="term" value="F:RNA binding"/>
    <property type="evidence" value="ECO:0007669"/>
    <property type="project" value="UniProtKB-KW"/>
</dbReference>
<feature type="domain" description="Integrase catalytic" evidence="10">
    <location>
        <begin position="742"/>
        <end position="861"/>
    </location>
</feature>
<keyword evidence="3" id="KW-0540">Nuclease</keyword>
<organism evidence="11 12">
    <name type="scientific">Tilletia caries</name>
    <name type="common">wheat bunt fungus</name>
    <dbReference type="NCBI Taxonomy" id="13290"/>
    <lineage>
        <taxon>Eukaryota</taxon>
        <taxon>Fungi</taxon>
        <taxon>Dikarya</taxon>
        <taxon>Basidiomycota</taxon>
        <taxon>Ustilaginomycotina</taxon>
        <taxon>Exobasidiomycetes</taxon>
        <taxon>Tilletiales</taxon>
        <taxon>Tilletiaceae</taxon>
        <taxon>Tilletia</taxon>
    </lineage>
</organism>
<dbReference type="InterPro" id="IPR036397">
    <property type="entry name" value="RNaseH_sf"/>
</dbReference>
<keyword evidence="7" id="KW-0695">RNA-directed DNA polymerase</keyword>
<keyword evidence="2" id="KW-0548">Nucleotidyltransferase</keyword>
<feature type="domain" description="Reverse transcriptase" evidence="9">
    <location>
        <begin position="299"/>
        <end position="499"/>
    </location>
</feature>
<feature type="compositionally biased region" description="Acidic residues" evidence="8">
    <location>
        <begin position="1758"/>
        <end position="1769"/>
    </location>
</feature>
<keyword evidence="6" id="KW-0694">RNA-binding</keyword>
<feature type="region of interest" description="Disordered" evidence="8">
    <location>
        <begin position="1682"/>
        <end position="1718"/>
    </location>
</feature>
<dbReference type="Pfam" id="PF17921">
    <property type="entry name" value="Integrase_H2C2"/>
    <property type="match status" value="1"/>
</dbReference>
<dbReference type="GO" id="GO:0015074">
    <property type="term" value="P:DNA integration"/>
    <property type="evidence" value="ECO:0007669"/>
    <property type="project" value="InterPro"/>
</dbReference>
<accession>A0A8T8TF95</accession>
<evidence type="ECO:0000256" key="8">
    <source>
        <dbReference type="SAM" id="MobiDB-lite"/>
    </source>
</evidence>
<keyword evidence="4" id="KW-0255">Endonuclease</keyword>
<dbReference type="PANTHER" id="PTHR37984">
    <property type="entry name" value="PROTEIN CBG26694"/>
    <property type="match status" value="1"/>
</dbReference>
<dbReference type="SUPFAM" id="SSF56672">
    <property type="entry name" value="DNA/RNA polymerases"/>
    <property type="match status" value="2"/>
</dbReference>
<dbReference type="InterPro" id="IPR043502">
    <property type="entry name" value="DNA/RNA_pol_sf"/>
</dbReference>
<dbReference type="Gene3D" id="1.10.340.70">
    <property type="match status" value="1"/>
</dbReference>
<dbReference type="GO" id="GO:0001181">
    <property type="term" value="F:RNA polymerase I general transcription initiation factor activity"/>
    <property type="evidence" value="ECO:0007669"/>
    <property type="project" value="InterPro"/>
</dbReference>
<keyword evidence="5" id="KW-0378">Hydrolase</keyword>
<gene>
    <name evidence="11" type="ORF">A4X03_0g4047</name>
</gene>
<dbReference type="InterPro" id="IPR043128">
    <property type="entry name" value="Rev_trsase/Diguanyl_cyclase"/>
</dbReference>
<dbReference type="EMBL" id="LWDD02000513">
    <property type="protein sequence ID" value="KAE8259626.1"/>
    <property type="molecule type" value="Genomic_DNA"/>
</dbReference>
<dbReference type="Gene3D" id="3.30.70.270">
    <property type="match status" value="2"/>
</dbReference>
<feature type="compositionally biased region" description="Low complexity" evidence="8">
    <location>
        <begin position="1801"/>
        <end position="1811"/>
    </location>
</feature>
<feature type="compositionally biased region" description="Polar residues" evidence="8">
    <location>
        <begin position="1330"/>
        <end position="1340"/>
    </location>
</feature>
<dbReference type="GO" id="GO:0005634">
    <property type="term" value="C:nucleus"/>
    <property type="evidence" value="ECO:0007669"/>
    <property type="project" value="UniProtKB-ARBA"/>
</dbReference>
<dbReference type="CDD" id="cd00060">
    <property type="entry name" value="FHA"/>
    <property type="match status" value="1"/>
</dbReference>
<feature type="region of interest" description="Disordered" evidence="8">
    <location>
        <begin position="1758"/>
        <end position="1781"/>
    </location>
</feature>
<dbReference type="PANTHER" id="PTHR37984:SF5">
    <property type="entry name" value="PROTEIN NYNRIN-LIKE"/>
    <property type="match status" value="1"/>
</dbReference>
<feature type="region of interest" description="Disordered" evidence="8">
    <location>
        <begin position="1303"/>
        <end position="1369"/>
    </location>
</feature>
<evidence type="ECO:0000256" key="5">
    <source>
        <dbReference type="ARBA" id="ARBA00022801"/>
    </source>
</evidence>
<feature type="compositionally biased region" description="Polar residues" evidence="8">
    <location>
        <begin position="1682"/>
        <end position="1693"/>
    </location>
</feature>
<dbReference type="GO" id="GO:0016787">
    <property type="term" value="F:hydrolase activity"/>
    <property type="evidence" value="ECO:0007669"/>
    <property type="project" value="UniProtKB-KW"/>
</dbReference>